<sequence>MEYWNSLFGAWLSKGGLHVTTQKYAFSINCYFYFDLFQQVRLKLWIVEISFGQNFLNCEISIFNLGVLCAWCLVFLRGISCTRTKISSDVSHFVIFIYCES</sequence>
<name>A0ACB7TQA4_DIOAL</name>
<gene>
    <name evidence="1" type="ORF">IHE45_20G006300</name>
</gene>
<evidence type="ECO:0000313" key="2">
    <source>
        <dbReference type="Proteomes" id="UP000827976"/>
    </source>
</evidence>
<accession>A0ACB7TQA4</accession>
<proteinExistence type="predicted"/>
<dbReference type="Proteomes" id="UP000827976">
    <property type="component" value="Chromosome 20"/>
</dbReference>
<keyword evidence="2" id="KW-1185">Reference proteome</keyword>
<dbReference type="EMBL" id="CM037030">
    <property type="protein sequence ID" value="KAH7650698.1"/>
    <property type="molecule type" value="Genomic_DNA"/>
</dbReference>
<protein>
    <submittedName>
        <fullName evidence="1">Uncharacterized protein</fullName>
    </submittedName>
</protein>
<comment type="caution">
    <text evidence="1">The sequence shown here is derived from an EMBL/GenBank/DDBJ whole genome shotgun (WGS) entry which is preliminary data.</text>
</comment>
<organism evidence="1 2">
    <name type="scientific">Dioscorea alata</name>
    <name type="common">Purple yam</name>
    <dbReference type="NCBI Taxonomy" id="55571"/>
    <lineage>
        <taxon>Eukaryota</taxon>
        <taxon>Viridiplantae</taxon>
        <taxon>Streptophyta</taxon>
        <taxon>Embryophyta</taxon>
        <taxon>Tracheophyta</taxon>
        <taxon>Spermatophyta</taxon>
        <taxon>Magnoliopsida</taxon>
        <taxon>Liliopsida</taxon>
        <taxon>Dioscoreales</taxon>
        <taxon>Dioscoreaceae</taxon>
        <taxon>Dioscorea</taxon>
    </lineage>
</organism>
<reference evidence="2" key="1">
    <citation type="journal article" date="2022" name="Nat. Commun.">
        <title>Chromosome evolution and the genetic basis of agronomically important traits in greater yam.</title>
        <authorList>
            <person name="Bredeson J.V."/>
            <person name="Lyons J.B."/>
            <person name="Oniyinde I.O."/>
            <person name="Okereke N.R."/>
            <person name="Kolade O."/>
            <person name="Nnabue I."/>
            <person name="Nwadili C.O."/>
            <person name="Hribova E."/>
            <person name="Parker M."/>
            <person name="Nwogha J."/>
            <person name="Shu S."/>
            <person name="Carlson J."/>
            <person name="Kariba R."/>
            <person name="Muthemba S."/>
            <person name="Knop K."/>
            <person name="Barton G.J."/>
            <person name="Sherwood A.V."/>
            <person name="Lopez-Montes A."/>
            <person name="Asiedu R."/>
            <person name="Jamnadass R."/>
            <person name="Muchugi A."/>
            <person name="Goodstein D."/>
            <person name="Egesi C.N."/>
            <person name="Featherston J."/>
            <person name="Asfaw A."/>
            <person name="Simpson G.G."/>
            <person name="Dolezel J."/>
            <person name="Hendre P.S."/>
            <person name="Van Deynze A."/>
            <person name="Kumar P.L."/>
            <person name="Obidiegwu J.E."/>
            <person name="Bhattacharjee R."/>
            <person name="Rokhsar D.S."/>
        </authorList>
    </citation>
    <scope>NUCLEOTIDE SEQUENCE [LARGE SCALE GENOMIC DNA]</scope>
    <source>
        <strain evidence="2">cv. TDa95/00328</strain>
    </source>
</reference>
<evidence type="ECO:0000313" key="1">
    <source>
        <dbReference type="EMBL" id="KAH7650698.1"/>
    </source>
</evidence>